<evidence type="ECO:0000313" key="2">
    <source>
        <dbReference type="EMBL" id="XBY46965.1"/>
    </source>
</evidence>
<proteinExistence type="predicted"/>
<organism evidence="2">
    <name type="scientific">Methyloraptor flagellatus</name>
    <dbReference type="NCBI Taxonomy" id="3162530"/>
    <lineage>
        <taxon>Bacteria</taxon>
        <taxon>Pseudomonadati</taxon>
        <taxon>Pseudomonadota</taxon>
        <taxon>Alphaproteobacteria</taxon>
        <taxon>Hyphomicrobiales</taxon>
        <taxon>Ancalomicrobiaceae</taxon>
        <taxon>Methyloraptor</taxon>
    </lineage>
</organism>
<dbReference type="AlphaFoldDB" id="A0AAU7XGR7"/>
<accession>A0AAU7XGR7</accession>
<dbReference type="InterPro" id="IPR001796">
    <property type="entry name" value="DHFR_dom"/>
</dbReference>
<dbReference type="InterPro" id="IPR024072">
    <property type="entry name" value="DHFR-like_dom_sf"/>
</dbReference>
<gene>
    <name evidence="2" type="ORF">ABS361_20070</name>
</gene>
<dbReference type="Pfam" id="PF00186">
    <property type="entry name" value="DHFR_1"/>
    <property type="match status" value="1"/>
</dbReference>
<dbReference type="EMBL" id="CP158568">
    <property type="protein sequence ID" value="XBY46965.1"/>
    <property type="molecule type" value="Genomic_DNA"/>
</dbReference>
<dbReference type="KEGG" id="mflg:ABS361_20070"/>
<dbReference type="GO" id="GO:0046654">
    <property type="term" value="P:tetrahydrofolate biosynthetic process"/>
    <property type="evidence" value="ECO:0007669"/>
    <property type="project" value="InterPro"/>
</dbReference>
<dbReference type="GO" id="GO:0004146">
    <property type="term" value="F:dihydrofolate reductase activity"/>
    <property type="evidence" value="ECO:0007669"/>
    <property type="project" value="UniProtKB-EC"/>
</dbReference>
<name>A0AAU7XGR7_9HYPH</name>
<evidence type="ECO:0000259" key="1">
    <source>
        <dbReference type="Pfam" id="PF00186"/>
    </source>
</evidence>
<reference evidence="2" key="1">
    <citation type="submission" date="2024-06" db="EMBL/GenBank/DDBJ databases">
        <title>Methylostella associata gen. nov., sp. nov., a novel Ancalomicrobiaceae-affiliated facultatively methylotrophic bacteria that feed on methanotrophs of the genus Methylococcus.</title>
        <authorList>
            <person name="Saltykova V."/>
            <person name="Danilova O.V."/>
            <person name="Oshkin I.Y."/>
            <person name="Belova S.E."/>
            <person name="Pimenov N.V."/>
            <person name="Dedysh S.N."/>
        </authorList>
    </citation>
    <scope>NUCLEOTIDE SEQUENCE</scope>
    <source>
        <strain evidence="2">S20</strain>
    </source>
</reference>
<sequence>MADVRSICAIGKRGQLGLHGVLPWEGNTDPDFVADVARFFDITRGHVIVTGPRTYASFPKWAFLDRTIVEIRSHMTPEQVLAPFHDRVVYIGGGPSVWTAYAHLIRHWDINRLPYDGDADTWFDPAWLVAAGPA</sequence>
<dbReference type="EC" id="1.5.1.3" evidence="2"/>
<dbReference type="RefSeq" id="WP_407052053.1">
    <property type="nucleotide sequence ID" value="NZ_CP158568.1"/>
</dbReference>
<dbReference type="Gene3D" id="3.40.430.10">
    <property type="entry name" value="Dihydrofolate Reductase, subunit A"/>
    <property type="match status" value="1"/>
</dbReference>
<protein>
    <submittedName>
        <fullName evidence="2">Dihydrofolate reductase</fullName>
        <ecNumber evidence="2">1.5.1.3</ecNumber>
    </submittedName>
</protein>
<dbReference type="SUPFAM" id="SSF53597">
    <property type="entry name" value="Dihydrofolate reductase-like"/>
    <property type="match status" value="1"/>
</dbReference>
<keyword evidence="2" id="KW-0560">Oxidoreductase</keyword>
<feature type="domain" description="DHFR" evidence="1">
    <location>
        <begin position="5"/>
        <end position="123"/>
    </location>
</feature>